<feature type="coiled-coil region" evidence="10">
    <location>
        <begin position="71"/>
        <end position="146"/>
    </location>
</feature>
<keyword evidence="10" id="KW-0175">Coiled coil</keyword>
<feature type="domain" description="J" evidence="12">
    <location>
        <begin position="10"/>
        <end position="75"/>
    </location>
</feature>
<dbReference type="PRINTS" id="PR00625">
    <property type="entry name" value="JDOMAIN"/>
</dbReference>
<keyword evidence="15" id="KW-1185">Reference proteome</keyword>
<dbReference type="InterPro" id="IPR001623">
    <property type="entry name" value="DnaJ_domain"/>
</dbReference>
<dbReference type="CDD" id="cd12429">
    <property type="entry name" value="RRM_DNAJC17"/>
    <property type="match status" value="1"/>
</dbReference>
<evidence type="ECO:0000259" key="12">
    <source>
        <dbReference type="PROSITE" id="PS50076"/>
    </source>
</evidence>
<evidence type="ECO:0000256" key="8">
    <source>
        <dbReference type="ARBA" id="ARBA00074360"/>
    </source>
</evidence>
<accession>A0A8K0P2B8</accession>
<dbReference type="Pfam" id="PF00226">
    <property type="entry name" value="DnaJ"/>
    <property type="match status" value="1"/>
</dbReference>
<gene>
    <name evidence="14" type="ORF">J437_LFUL003919</name>
</gene>
<evidence type="ECO:0000256" key="2">
    <source>
        <dbReference type="ARBA" id="ARBA00004496"/>
    </source>
</evidence>
<reference evidence="14" key="2">
    <citation type="submission" date="2017-10" db="EMBL/GenBank/DDBJ databases">
        <title>Ladona fulva Genome sequencing and assembly.</title>
        <authorList>
            <person name="Murali S."/>
            <person name="Richards S."/>
            <person name="Bandaranaike D."/>
            <person name="Bellair M."/>
            <person name="Blankenburg K."/>
            <person name="Chao H."/>
            <person name="Dinh H."/>
            <person name="Doddapaneni H."/>
            <person name="Dugan-Rocha S."/>
            <person name="Elkadiri S."/>
            <person name="Gnanaolivu R."/>
            <person name="Hernandez B."/>
            <person name="Skinner E."/>
            <person name="Javaid M."/>
            <person name="Lee S."/>
            <person name="Li M."/>
            <person name="Ming W."/>
            <person name="Munidasa M."/>
            <person name="Muniz J."/>
            <person name="Nguyen L."/>
            <person name="Hughes D."/>
            <person name="Osuji N."/>
            <person name="Pu L.-L."/>
            <person name="Puazo M."/>
            <person name="Qu C."/>
            <person name="Quiroz J."/>
            <person name="Raj R."/>
            <person name="Weissenberger G."/>
            <person name="Xin Y."/>
            <person name="Zou X."/>
            <person name="Han Y."/>
            <person name="Worley K."/>
            <person name="Muzny D."/>
            <person name="Gibbs R."/>
        </authorList>
    </citation>
    <scope>NUCLEOTIDE SEQUENCE</scope>
    <source>
        <strain evidence="14">Sampled in the wild</strain>
    </source>
</reference>
<dbReference type="PANTHER" id="PTHR44313:SF1">
    <property type="entry name" value="DNAJ HOMOLOG SUBFAMILY C MEMBER 17"/>
    <property type="match status" value="1"/>
</dbReference>
<dbReference type="Gene3D" id="3.30.70.330">
    <property type="match status" value="1"/>
</dbReference>
<keyword evidence="4 9" id="KW-0694">RNA-binding</keyword>
<comment type="function">
    <text evidence="7">May negatively affect PAX8-induced thyroglobulin/TG transcription.</text>
</comment>
<dbReference type="AlphaFoldDB" id="A0A8K0P2B8"/>
<evidence type="ECO:0000256" key="6">
    <source>
        <dbReference type="ARBA" id="ARBA00023242"/>
    </source>
</evidence>
<evidence type="ECO:0000259" key="13">
    <source>
        <dbReference type="PROSITE" id="PS50102"/>
    </source>
</evidence>
<dbReference type="GO" id="GO:0003723">
    <property type="term" value="F:RNA binding"/>
    <property type="evidence" value="ECO:0007669"/>
    <property type="project" value="UniProtKB-UniRule"/>
</dbReference>
<keyword evidence="5" id="KW-0143">Chaperone</keyword>
<evidence type="ECO:0000256" key="10">
    <source>
        <dbReference type="SAM" id="Coils"/>
    </source>
</evidence>
<feature type="compositionally biased region" description="Basic and acidic residues" evidence="11">
    <location>
        <begin position="262"/>
        <end position="271"/>
    </location>
</feature>
<evidence type="ECO:0000256" key="11">
    <source>
        <dbReference type="SAM" id="MobiDB-lite"/>
    </source>
</evidence>
<evidence type="ECO:0000313" key="15">
    <source>
        <dbReference type="Proteomes" id="UP000792457"/>
    </source>
</evidence>
<dbReference type="Pfam" id="PF00076">
    <property type="entry name" value="RRM_1"/>
    <property type="match status" value="1"/>
</dbReference>
<dbReference type="InterPro" id="IPR000504">
    <property type="entry name" value="RRM_dom"/>
</dbReference>
<dbReference type="InterPro" id="IPR036869">
    <property type="entry name" value="J_dom_sf"/>
</dbReference>
<evidence type="ECO:0000256" key="1">
    <source>
        <dbReference type="ARBA" id="ARBA00004123"/>
    </source>
</evidence>
<comment type="subcellular location">
    <subcellularLocation>
        <location evidence="2">Cytoplasm</location>
    </subcellularLocation>
    <subcellularLocation>
        <location evidence="1">Nucleus</location>
    </subcellularLocation>
</comment>
<dbReference type="PANTHER" id="PTHR44313">
    <property type="entry name" value="DNAJ HOMOLOG SUBFAMILY C MEMBER 17"/>
    <property type="match status" value="1"/>
</dbReference>
<keyword evidence="6" id="KW-0539">Nucleus</keyword>
<dbReference type="FunFam" id="1.10.287.110:FF:000059">
    <property type="entry name" value="dnaJ homolog subfamily C member 17"/>
    <property type="match status" value="1"/>
</dbReference>
<evidence type="ECO:0000256" key="4">
    <source>
        <dbReference type="ARBA" id="ARBA00022884"/>
    </source>
</evidence>
<feature type="compositionally biased region" description="Polar residues" evidence="11">
    <location>
        <begin position="304"/>
        <end position="323"/>
    </location>
</feature>
<dbReference type="CDD" id="cd06257">
    <property type="entry name" value="DnaJ"/>
    <property type="match status" value="1"/>
</dbReference>
<organism evidence="14 15">
    <name type="scientific">Ladona fulva</name>
    <name type="common">Scarce chaser dragonfly</name>
    <name type="synonym">Libellula fulva</name>
    <dbReference type="NCBI Taxonomy" id="123851"/>
    <lineage>
        <taxon>Eukaryota</taxon>
        <taxon>Metazoa</taxon>
        <taxon>Ecdysozoa</taxon>
        <taxon>Arthropoda</taxon>
        <taxon>Hexapoda</taxon>
        <taxon>Insecta</taxon>
        <taxon>Pterygota</taxon>
        <taxon>Palaeoptera</taxon>
        <taxon>Odonata</taxon>
        <taxon>Epiprocta</taxon>
        <taxon>Anisoptera</taxon>
        <taxon>Libelluloidea</taxon>
        <taxon>Libellulidae</taxon>
        <taxon>Ladona</taxon>
    </lineage>
</organism>
<sequence>MAEVNVIELDLYDILGVDQLSTTQDIKKAYRKKALTCHPDKNPDDKKAAEKFHTLSKALEILIDVSARAAYDKVLNAKKEAKARNQKLDARRKKLKEDLEAKEQASMKTAPTVILQQSFSKPKSDEEKLKAEIERLRKQGSKELEEEIEIVRQQVEKEWILPNNSTQNRTSNISHANICRIRVRWKNEDGNSLYTEEIIRNIFSKYGSIAAVVISSKNVGKSNSKGVGIVEFENPASAERALLETGFSDNLLKVESLIPKSQSEEKKDPPKNSKSSTAGEKAFEGNVQFPSTATTFPSFFDSTKNSSLSNDFQSLSGGSGSVSMTEHLDFESLVLRRMRQAQERRRLEEEIRSQEKDDG</sequence>
<feature type="coiled-coil region" evidence="10">
    <location>
        <begin position="330"/>
        <end position="357"/>
    </location>
</feature>
<feature type="region of interest" description="Disordered" evidence="11">
    <location>
        <begin position="303"/>
        <end position="323"/>
    </location>
</feature>
<evidence type="ECO:0000313" key="14">
    <source>
        <dbReference type="EMBL" id="KAG8230961.1"/>
    </source>
</evidence>
<dbReference type="InterPro" id="IPR034254">
    <property type="entry name" value="DNAJC17_RRM"/>
</dbReference>
<evidence type="ECO:0000256" key="9">
    <source>
        <dbReference type="PROSITE-ProRule" id="PRU00176"/>
    </source>
</evidence>
<dbReference type="PROSITE" id="PS50102">
    <property type="entry name" value="RRM"/>
    <property type="match status" value="1"/>
</dbReference>
<name>A0A8K0P2B8_LADFU</name>
<dbReference type="SMART" id="SM00360">
    <property type="entry name" value="RRM"/>
    <property type="match status" value="1"/>
</dbReference>
<dbReference type="PROSITE" id="PS50076">
    <property type="entry name" value="DNAJ_2"/>
    <property type="match status" value="1"/>
</dbReference>
<dbReference type="InterPro" id="IPR012677">
    <property type="entry name" value="Nucleotide-bd_a/b_plait_sf"/>
</dbReference>
<feature type="domain" description="RRM" evidence="13">
    <location>
        <begin position="195"/>
        <end position="259"/>
    </location>
</feature>
<dbReference type="SUPFAM" id="SSF54928">
    <property type="entry name" value="RNA-binding domain, RBD"/>
    <property type="match status" value="1"/>
</dbReference>
<dbReference type="SMART" id="SM00271">
    <property type="entry name" value="DnaJ"/>
    <property type="match status" value="1"/>
</dbReference>
<dbReference type="GO" id="GO:0005681">
    <property type="term" value="C:spliceosomal complex"/>
    <property type="evidence" value="ECO:0007669"/>
    <property type="project" value="TreeGrafter"/>
</dbReference>
<proteinExistence type="predicted"/>
<dbReference type="SUPFAM" id="SSF46565">
    <property type="entry name" value="Chaperone J-domain"/>
    <property type="match status" value="1"/>
</dbReference>
<evidence type="ECO:0000256" key="7">
    <source>
        <dbReference type="ARBA" id="ARBA00053783"/>
    </source>
</evidence>
<reference evidence="14" key="1">
    <citation type="submission" date="2013-04" db="EMBL/GenBank/DDBJ databases">
        <authorList>
            <person name="Qu J."/>
            <person name="Murali S.C."/>
            <person name="Bandaranaike D."/>
            <person name="Bellair M."/>
            <person name="Blankenburg K."/>
            <person name="Chao H."/>
            <person name="Dinh H."/>
            <person name="Doddapaneni H."/>
            <person name="Downs B."/>
            <person name="Dugan-Rocha S."/>
            <person name="Elkadiri S."/>
            <person name="Gnanaolivu R.D."/>
            <person name="Hernandez B."/>
            <person name="Javaid M."/>
            <person name="Jayaseelan J.C."/>
            <person name="Lee S."/>
            <person name="Li M."/>
            <person name="Ming W."/>
            <person name="Munidasa M."/>
            <person name="Muniz J."/>
            <person name="Nguyen L."/>
            <person name="Ongeri F."/>
            <person name="Osuji N."/>
            <person name="Pu L.-L."/>
            <person name="Puazo M."/>
            <person name="Qu C."/>
            <person name="Quiroz J."/>
            <person name="Raj R."/>
            <person name="Weissenberger G."/>
            <person name="Xin Y."/>
            <person name="Zou X."/>
            <person name="Han Y."/>
            <person name="Richards S."/>
            <person name="Worley K."/>
            <person name="Muzny D."/>
            <person name="Gibbs R."/>
        </authorList>
    </citation>
    <scope>NUCLEOTIDE SEQUENCE</scope>
    <source>
        <strain evidence="14">Sampled in the wild</strain>
    </source>
</reference>
<dbReference type="Gene3D" id="1.10.287.110">
    <property type="entry name" value="DnaJ domain"/>
    <property type="match status" value="1"/>
</dbReference>
<evidence type="ECO:0000256" key="3">
    <source>
        <dbReference type="ARBA" id="ARBA00022490"/>
    </source>
</evidence>
<evidence type="ECO:0000256" key="5">
    <source>
        <dbReference type="ARBA" id="ARBA00023186"/>
    </source>
</evidence>
<dbReference type="Proteomes" id="UP000792457">
    <property type="component" value="Unassembled WGS sequence"/>
</dbReference>
<dbReference type="GO" id="GO:0000390">
    <property type="term" value="P:spliceosomal complex disassembly"/>
    <property type="evidence" value="ECO:0007669"/>
    <property type="project" value="TreeGrafter"/>
</dbReference>
<comment type="caution">
    <text evidence="14">The sequence shown here is derived from an EMBL/GenBank/DDBJ whole genome shotgun (WGS) entry which is preliminary data.</text>
</comment>
<dbReference type="GO" id="GO:0005737">
    <property type="term" value="C:cytoplasm"/>
    <property type="evidence" value="ECO:0007669"/>
    <property type="project" value="UniProtKB-SubCell"/>
</dbReference>
<dbReference type="OrthoDB" id="259708at2759"/>
<keyword evidence="3" id="KW-0963">Cytoplasm</keyword>
<protein>
    <recommendedName>
        <fullName evidence="8">DnaJ homolog subfamily C member 17</fullName>
    </recommendedName>
</protein>
<dbReference type="EMBL" id="KZ308520">
    <property type="protein sequence ID" value="KAG8230961.1"/>
    <property type="molecule type" value="Genomic_DNA"/>
</dbReference>
<feature type="region of interest" description="Disordered" evidence="11">
    <location>
        <begin position="258"/>
        <end position="280"/>
    </location>
</feature>
<dbReference type="InterPro" id="IPR035979">
    <property type="entry name" value="RBD_domain_sf"/>
</dbReference>
<dbReference type="InterPro" id="IPR052094">
    <property type="entry name" value="Pre-mRNA-splicing_ERAD"/>
</dbReference>